<comment type="caution">
    <text evidence="2">The sequence shown here is derived from an EMBL/GenBank/DDBJ whole genome shotgun (WGS) entry which is preliminary data.</text>
</comment>
<accession>A0ABS4GUU4</accession>
<proteinExistence type="predicted"/>
<keyword evidence="1" id="KW-0472">Membrane</keyword>
<keyword evidence="1" id="KW-1133">Transmembrane helix</keyword>
<evidence type="ECO:0000313" key="2">
    <source>
        <dbReference type="EMBL" id="MBP1933655.1"/>
    </source>
</evidence>
<keyword evidence="1" id="KW-0812">Transmembrane</keyword>
<feature type="transmembrane region" description="Helical" evidence="1">
    <location>
        <begin position="97"/>
        <end position="114"/>
    </location>
</feature>
<dbReference type="RefSeq" id="WP_209811666.1">
    <property type="nucleotide sequence ID" value="NZ_JAGGKT010000012.1"/>
</dbReference>
<organism evidence="2 3">
    <name type="scientific">Ammoniphilus resinae</name>
    <dbReference type="NCBI Taxonomy" id="861532"/>
    <lineage>
        <taxon>Bacteria</taxon>
        <taxon>Bacillati</taxon>
        <taxon>Bacillota</taxon>
        <taxon>Bacilli</taxon>
        <taxon>Bacillales</taxon>
        <taxon>Paenibacillaceae</taxon>
        <taxon>Aneurinibacillus group</taxon>
        <taxon>Ammoniphilus</taxon>
    </lineage>
</organism>
<name>A0ABS4GUU4_9BACL</name>
<dbReference type="EMBL" id="JAGGKT010000012">
    <property type="protein sequence ID" value="MBP1933655.1"/>
    <property type="molecule type" value="Genomic_DNA"/>
</dbReference>
<keyword evidence="3" id="KW-1185">Reference proteome</keyword>
<feature type="transmembrane region" description="Helical" evidence="1">
    <location>
        <begin position="126"/>
        <end position="146"/>
    </location>
</feature>
<evidence type="ECO:0000313" key="3">
    <source>
        <dbReference type="Proteomes" id="UP001519343"/>
    </source>
</evidence>
<protein>
    <submittedName>
        <fullName evidence="2">Uncharacterized protein</fullName>
    </submittedName>
</protein>
<dbReference type="NCBIfam" id="NF041644">
    <property type="entry name" value="CBO0543_fam"/>
    <property type="match status" value="1"/>
</dbReference>
<feature type="transmembrane region" description="Helical" evidence="1">
    <location>
        <begin position="62"/>
        <end position="85"/>
    </location>
</feature>
<dbReference type="InterPro" id="IPR048147">
    <property type="entry name" value="CBO0543-like"/>
</dbReference>
<reference evidence="2 3" key="1">
    <citation type="submission" date="2021-03" db="EMBL/GenBank/DDBJ databases">
        <title>Genomic Encyclopedia of Type Strains, Phase IV (KMG-IV): sequencing the most valuable type-strain genomes for metagenomic binning, comparative biology and taxonomic classification.</title>
        <authorList>
            <person name="Goeker M."/>
        </authorList>
    </citation>
    <scope>NUCLEOTIDE SEQUENCE [LARGE SCALE GENOMIC DNA]</scope>
    <source>
        <strain evidence="2 3">DSM 24738</strain>
    </source>
</reference>
<feature type="transmembrane region" description="Helical" evidence="1">
    <location>
        <begin position="6"/>
        <end position="24"/>
    </location>
</feature>
<sequence length="154" mass="18250">MSVERTILIVAWILIILALLLLVPRKKFREAQLAFLIKQMITWSGAMFVVEKGWIQFPVREISSYGSSFTYDFFVHPALCAIFIAHYPEKRSILNKLGYYALFCSGMTLIEVMVEKNTNLIKYTGWTWYWTWIGLFITFVISRLYVRWYCKLIH</sequence>
<evidence type="ECO:0000256" key="1">
    <source>
        <dbReference type="SAM" id="Phobius"/>
    </source>
</evidence>
<dbReference type="Proteomes" id="UP001519343">
    <property type="component" value="Unassembled WGS sequence"/>
</dbReference>
<gene>
    <name evidence="2" type="ORF">J2Z37_003668</name>
</gene>